<name>A0A381NTD7_9ZZZZ</name>
<sequence>MILEQISGFTHRGAALAMVLVMTASLIGGFSEAAAQIAPDSVEAEPLFTWDPNDPRLELGAGWMDAESAIRGLEQVSEIPRPDGFFNPATPDDGRFSNTDLAFEGQYLYQGNYNGFQIYDLEDQNTPMLALSVVCPGGQGDVSVYGDLVFMSAQETRGRLDCGIEGVTDSISAERMRGVRIFDVSDLSNPMQVAAIQSCRGSHTHTLVIDPDDSENVYVYIQGTSSVRPTEELPGCSGGEPDEDPNTALFRIEVVRVPLNAPENAEIINMPRIFADAETGNIAGLWAGGDHGAGTQDTRRTHQCHDITVYPEIGLAAGACSGNGILLDISDVVNPRRIDEVLDPNFAYWHSATFNNGGTKVVFTDEWGGGGQARCRASDPPTWGANAIFTIEDGEMTLGGYYKLPVPQTETENCVAHNGSIIPVPGRDLMVQAWYQGGLSIMDFTDPANAFEVAFFDRGPLSAEALFTGGYWSTYWHNGRIYGAEISRGIDVFRLTPTEHLSQAEIDAAELIQIDQFNAQMQPLTVWPAVVPVARAYLDQLVRGNGILNDRVPDVANILDRAERGTATATQLAQVAAQLDQDATAIRAGTRGGDAERLSTLAEVLRNLGG</sequence>
<proteinExistence type="predicted"/>
<dbReference type="AlphaFoldDB" id="A0A381NTD7"/>
<organism evidence="1">
    <name type="scientific">marine metagenome</name>
    <dbReference type="NCBI Taxonomy" id="408172"/>
    <lineage>
        <taxon>unclassified sequences</taxon>
        <taxon>metagenomes</taxon>
        <taxon>ecological metagenomes</taxon>
    </lineage>
</organism>
<evidence type="ECO:0008006" key="2">
    <source>
        <dbReference type="Google" id="ProtNLM"/>
    </source>
</evidence>
<reference evidence="1" key="1">
    <citation type="submission" date="2018-05" db="EMBL/GenBank/DDBJ databases">
        <authorList>
            <person name="Lanie J.A."/>
            <person name="Ng W.-L."/>
            <person name="Kazmierczak K.M."/>
            <person name="Andrzejewski T.M."/>
            <person name="Davidsen T.M."/>
            <person name="Wayne K.J."/>
            <person name="Tettelin H."/>
            <person name="Glass J.I."/>
            <person name="Rusch D."/>
            <person name="Podicherti R."/>
            <person name="Tsui H.-C.T."/>
            <person name="Winkler M.E."/>
        </authorList>
    </citation>
    <scope>NUCLEOTIDE SEQUENCE</scope>
</reference>
<protein>
    <recommendedName>
        <fullName evidence="2">DUF305 domain-containing protein</fullName>
    </recommendedName>
</protein>
<accession>A0A381NTD7</accession>
<evidence type="ECO:0000313" key="1">
    <source>
        <dbReference type="EMBL" id="SUZ57118.1"/>
    </source>
</evidence>
<dbReference type="EMBL" id="UINC01000543">
    <property type="protein sequence ID" value="SUZ57118.1"/>
    <property type="molecule type" value="Genomic_DNA"/>
</dbReference>
<gene>
    <name evidence="1" type="ORF">METZ01_LOCUS9972</name>
</gene>